<gene>
    <name evidence="1" type="ORF">LCGC14_2741580</name>
</gene>
<organism evidence="1">
    <name type="scientific">marine sediment metagenome</name>
    <dbReference type="NCBI Taxonomy" id="412755"/>
    <lineage>
        <taxon>unclassified sequences</taxon>
        <taxon>metagenomes</taxon>
        <taxon>ecological metagenomes</taxon>
    </lineage>
</organism>
<reference evidence="1" key="1">
    <citation type="journal article" date="2015" name="Nature">
        <title>Complex archaea that bridge the gap between prokaryotes and eukaryotes.</title>
        <authorList>
            <person name="Spang A."/>
            <person name="Saw J.H."/>
            <person name="Jorgensen S.L."/>
            <person name="Zaremba-Niedzwiedzka K."/>
            <person name="Martijn J."/>
            <person name="Lind A.E."/>
            <person name="van Eijk R."/>
            <person name="Schleper C."/>
            <person name="Guy L."/>
            <person name="Ettema T.J."/>
        </authorList>
    </citation>
    <scope>NUCLEOTIDE SEQUENCE</scope>
</reference>
<dbReference type="AlphaFoldDB" id="A0A0F8ZRH6"/>
<sequence length="116" mass="12278">MTTLTDMLDTLVETGFSAAQKTKALTNAALRLKVTAADNDGTDMAIALYAAGNLSRGRAVVANKHDPTVNVPTMESLLTTEIQELITEDDASTYASNTIVFVANSTTKSSFDSRSS</sequence>
<accession>A0A0F8ZRH6</accession>
<protein>
    <submittedName>
        <fullName evidence="1">Uncharacterized protein</fullName>
    </submittedName>
</protein>
<name>A0A0F8ZRH6_9ZZZZ</name>
<comment type="caution">
    <text evidence="1">The sequence shown here is derived from an EMBL/GenBank/DDBJ whole genome shotgun (WGS) entry which is preliminary data.</text>
</comment>
<proteinExistence type="predicted"/>
<dbReference type="EMBL" id="LAZR01049882">
    <property type="protein sequence ID" value="KKK88595.1"/>
    <property type="molecule type" value="Genomic_DNA"/>
</dbReference>
<evidence type="ECO:0000313" key="1">
    <source>
        <dbReference type="EMBL" id="KKK88595.1"/>
    </source>
</evidence>